<dbReference type="Gene3D" id="3.40.1410.10">
    <property type="entry name" value="Chorismate lyase-like"/>
    <property type="match status" value="1"/>
</dbReference>
<organism evidence="6 7">
    <name type="scientific">Aliiglaciecola litoralis</name>
    <dbReference type="NCBI Taxonomy" id="582857"/>
    <lineage>
        <taxon>Bacteria</taxon>
        <taxon>Pseudomonadati</taxon>
        <taxon>Pseudomonadota</taxon>
        <taxon>Gammaproteobacteria</taxon>
        <taxon>Alteromonadales</taxon>
        <taxon>Alteromonadaceae</taxon>
        <taxon>Aliiglaciecola</taxon>
    </lineage>
</organism>
<protein>
    <recommendedName>
        <fullName evidence="4">Histidine utilization repressor</fullName>
    </recommendedName>
</protein>
<dbReference type="Pfam" id="PF00392">
    <property type="entry name" value="GntR"/>
    <property type="match status" value="1"/>
</dbReference>
<dbReference type="InterPro" id="IPR050679">
    <property type="entry name" value="Bact_HTH_transcr_reg"/>
</dbReference>
<dbReference type="PROSITE" id="PS50949">
    <property type="entry name" value="HTH_GNTR"/>
    <property type="match status" value="1"/>
</dbReference>
<name>A0ABN1LRS9_9ALTE</name>
<dbReference type="Gene3D" id="1.10.10.10">
    <property type="entry name" value="Winged helix-like DNA-binding domain superfamily/Winged helix DNA-binding domain"/>
    <property type="match status" value="1"/>
</dbReference>
<evidence type="ECO:0000256" key="4">
    <source>
        <dbReference type="NCBIfam" id="TIGR02018"/>
    </source>
</evidence>
<evidence type="ECO:0000256" key="3">
    <source>
        <dbReference type="ARBA" id="ARBA00023163"/>
    </source>
</evidence>
<dbReference type="CDD" id="cd07377">
    <property type="entry name" value="WHTH_GntR"/>
    <property type="match status" value="1"/>
</dbReference>
<dbReference type="InterPro" id="IPR028978">
    <property type="entry name" value="Chorismate_lyase_/UTRA_dom_sf"/>
</dbReference>
<evidence type="ECO:0000256" key="1">
    <source>
        <dbReference type="ARBA" id="ARBA00023015"/>
    </source>
</evidence>
<comment type="caution">
    <text evidence="6">The sequence shown here is derived from an EMBL/GenBank/DDBJ whole genome shotgun (WGS) entry which is preliminary data.</text>
</comment>
<dbReference type="EMBL" id="BAAAFD010000012">
    <property type="protein sequence ID" value="GAA0859518.1"/>
    <property type="molecule type" value="Genomic_DNA"/>
</dbReference>
<dbReference type="SUPFAM" id="SSF46785">
    <property type="entry name" value="Winged helix' DNA-binding domain"/>
    <property type="match status" value="1"/>
</dbReference>
<dbReference type="PRINTS" id="PR00035">
    <property type="entry name" value="HTHGNTR"/>
</dbReference>
<dbReference type="SMART" id="SM00866">
    <property type="entry name" value="UTRA"/>
    <property type="match status" value="1"/>
</dbReference>
<dbReference type="InterPro" id="IPR000524">
    <property type="entry name" value="Tscrpt_reg_HTH_GntR"/>
</dbReference>
<dbReference type="PANTHER" id="PTHR44846:SF16">
    <property type="entry name" value="TRANSCRIPTIONAL REGULATOR PHNF-RELATED"/>
    <property type="match status" value="1"/>
</dbReference>
<feature type="domain" description="HTH gntR-type" evidence="5">
    <location>
        <begin position="1"/>
        <end position="65"/>
    </location>
</feature>
<dbReference type="PANTHER" id="PTHR44846">
    <property type="entry name" value="MANNOSYL-D-GLYCERATE TRANSPORT/METABOLISM SYSTEM REPRESSOR MNGR-RELATED"/>
    <property type="match status" value="1"/>
</dbReference>
<dbReference type="SUPFAM" id="SSF64288">
    <property type="entry name" value="Chorismate lyase-like"/>
    <property type="match status" value="1"/>
</dbReference>
<dbReference type="SMART" id="SM00345">
    <property type="entry name" value="HTH_GNTR"/>
    <property type="match status" value="1"/>
</dbReference>
<reference evidence="6 7" key="1">
    <citation type="journal article" date="2019" name="Int. J. Syst. Evol. Microbiol.">
        <title>The Global Catalogue of Microorganisms (GCM) 10K type strain sequencing project: providing services to taxonomists for standard genome sequencing and annotation.</title>
        <authorList>
            <consortium name="The Broad Institute Genomics Platform"/>
            <consortium name="The Broad Institute Genome Sequencing Center for Infectious Disease"/>
            <person name="Wu L."/>
            <person name="Ma J."/>
        </authorList>
    </citation>
    <scope>NUCLEOTIDE SEQUENCE [LARGE SCALE GENOMIC DNA]</scope>
    <source>
        <strain evidence="6 7">JCM 15896</strain>
    </source>
</reference>
<keyword evidence="7" id="KW-1185">Reference proteome</keyword>
<gene>
    <name evidence="6" type="primary">hutC</name>
    <name evidence="6" type="ORF">GCM10009114_33270</name>
</gene>
<evidence type="ECO:0000256" key="2">
    <source>
        <dbReference type="ARBA" id="ARBA00023125"/>
    </source>
</evidence>
<keyword evidence="1" id="KW-0805">Transcription regulation</keyword>
<accession>A0ABN1LRS9</accession>
<keyword evidence="2" id="KW-0238">DNA-binding</keyword>
<evidence type="ECO:0000313" key="6">
    <source>
        <dbReference type="EMBL" id="GAA0859518.1"/>
    </source>
</evidence>
<sequence>MRIKSALLARIEAGEMVPGAQVPSENQLSEEFQVSRMTARRALTELVDEGILIRSQGLGTFVSDHRPMSSMLEITSIDKEVLSRGHIYSNKVIHQSTVVADASQSALFSLAAGDELFHTQIIHYESGVAIQLEKRWVNPVQAPAYLQQDFSKTTANQYLNKVAPLTQADHVIEALLPDDEIANYLNIAQLQPCLMISRRTYSAKGIVSYARLYHPGNRYRLGGHLDFNSQNRSFVNHETN</sequence>
<dbReference type="Proteomes" id="UP001500359">
    <property type="component" value="Unassembled WGS sequence"/>
</dbReference>
<dbReference type="InterPro" id="IPR011663">
    <property type="entry name" value="UTRA"/>
</dbReference>
<evidence type="ECO:0000313" key="7">
    <source>
        <dbReference type="Proteomes" id="UP001500359"/>
    </source>
</evidence>
<dbReference type="InterPro" id="IPR036388">
    <property type="entry name" value="WH-like_DNA-bd_sf"/>
</dbReference>
<dbReference type="Pfam" id="PF07702">
    <property type="entry name" value="UTRA"/>
    <property type="match status" value="1"/>
</dbReference>
<dbReference type="InterPro" id="IPR010248">
    <property type="entry name" value="His_ut_repres"/>
</dbReference>
<keyword evidence="3" id="KW-0804">Transcription</keyword>
<proteinExistence type="predicted"/>
<dbReference type="InterPro" id="IPR036390">
    <property type="entry name" value="WH_DNA-bd_sf"/>
</dbReference>
<dbReference type="NCBIfam" id="TIGR02018">
    <property type="entry name" value="his_ut_repres"/>
    <property type="match status" value="1"/>
</dbReference>
<evidence type="ECO:0000259" key="5">
    <source>
        <dbReference type="PROSITE" id="PS50949"/>
    </source>
</evidence>